<gene>
    <name evidence="2" type="ORF">HP555_00365</name>
</gene>
<feature type="domain" description="VOC" evidence="1">
    <location>
        <begin position="6"/>
        <end position="130"/>
    </location>
</feature>
<reference evidence="2 3" key="1">
    <citation type="submission" date="2020-05" db="EMBL/GenBank/DDBJ databases">
        <title>Complete genome of Desulfobulbus oligotrophicus.</title>
        <authorList>
            <person name="Podar M."/>
        </authorList>
    </citation>
    <scope>NUCLEOTIDE SEQUENCE [LARGE SCALE GENOMIC DNA]</scope>
    <source>
        <strain evidence="2 3">Prop6</strain>
    </source>
</reference>
<dbReference type="Pfam" id="PF00903">
    <property type="entry name" value="Glyoxalase"/>
    <property type="match status" value="1"/>
</dbReference>
<evidence type="ECO:0000259" key="1">
    <source>
        <dbReference type="PROSITE" id="PS51819"/>
    </source>
</evidence>
<dbReference type="KEGG" id="dog:HP555_00365"/>
<dbReference type="EMBL" id="CP054140">
    <property type="protein sequence ID" value="QQG64417.1"/>
    <property type="molecule type" value="Genomic_DNA"/>
</dbReference>
<dbReference type="InterPro" id="IPR037523">
    <property type="entry name" value="VOC_core"/>
</dbReference>
<protein>
    <submittedName>
        <fullName evidence="2">VOC family protein</fullName>
    </submittedName>
</protein>
<organism evidence="2 3">
    <name type="scientific">Desulfobulbus oligotrophicus</name>
    <dbReference type="NCBI Taxonomy" id="1909699"/>
    <lineage>
        <taxon>Bacteria</taxon>
        <taxon>Pseudomonadati</taxon>
        <taxon>Thermodesulfobacteriota</taxon>
        <taxon>Desulfobulbia</taxon>
        <taxon>Desulfobulbales</taxon>
        <taxon>Desulfobulbaceae</taxon>
        <taxon>Desulfobulbus</taxon>
    </lineage>
</organism>
<accession>A0A7T6APD0</accession>
<dbReference type="Gene3D" id="3.10.180.10">
    <property type="entry name" value="2,3-Dihydroxybiphenyl 1,2-Dioxygenase, domain 1"/>
    <property type="match status" value="1"/>
</dbReference>
<dbReference type="PROSITE" id="PS51819">
    <property type="entry name" value="VOC"/>
    <property type="match status" value="1"/>
</dbReference>
<dbReference type="Proteomes" id="UP000596092">
    <property type="component" value="Chromosome"/>
</dbReference>
<dbReference type="InterPro" id="IPR029068">
    <property type="entry name" value="Glyas_Bleomycin-R_OHBP_Dase"/>
</dbReference>
<evidence type="ECO:0000313" key="3">
    <source>
        <dbReference type="Proteomes" id="UP000596092"/>
    </source>
</evidence>
<dbReference type="AlphaFoldDB" id="A0A7T6APD0"/>
<proteinExistence type="predicted"/>
<dbReference type="InterPro" id="IPR004360">
    <property type="entry name" value="Glyas_Fos-R_dOase_dom"/>
</dbReference>
<dbReference type="SUPFAM" id="SSF54593">
    <property type="entry name" value="Glyoxalase/Bleomycin resistance protein/Dihydroxybiphenyl dioxygenase"/>
    <property type="match status" value="1"/>
</dbReference>
<dbReference type="RefSeq" id="WP_199263252.1">
    <property type="nucleotide sequence ID" value="NZ_CP054140.1"/>
</dbReference>
<name>A0A7T6APD0_9BACT</name>
<keyword evidence="3" id="KW-1185">Reference proteome</keyword>
<sequence length="131" mass="14294">MSLIKGIHHTALRCVGEDEMNRTASFYCDILGMRRVRSWGNGRYAVCMIDTGSGLLELFADAEPGRRPGQVDHIALATDDVDACVAACRKQGLAVLQESGPVFIPSEKPYPVCFAFVIGVAGEIIEFFNEL</sequence>
<dbReference type="CDD" id="cd06587">
    <property type="entry name" value="VOC"/>
    <property type="match status" value="1"/>
</dbReference>
<evidence type="ECO:0000313" key="2">
    <source>
        <dbReference type="EMBL" id="QQG64417.1"/>
    </source>
</evidence>